<reference evidence="1 2" key="2">
    <citation type="submission" date="2019-09" db="EMBL/GenBank/DDBJ databases">
        <authorList>
            <person name="Jin C."/>
        </authorList>
    </citation>
    <scope>NUCLEOTIDE SEQUENCE [LARGE SCALE GENOMIC DNA]</scope>
    <source>
        <strain evidence="1 2">BN140078</strain>
    </source>
</reference>
<gene>
    <name evidence="1" type="ORF">F0L74_05060</name>
</gene>
<dbReference type="AlphaFoldDB" id="A0A5B2W2M4"/>
<proteinExistence type="predicted"/>
<evidence type="ECO:0000313" key="2">
    <source>
        <dbReference type="Proteomes" id="UP000324611"/>
    </source>
</evidence>
<dbReference type="RefSeq" id="WP_149836723.1">
    <property type="nucleotide sequence ID" value="NZ_VUOC01000001.1"/>
</dbReference>
<dbReference type="Proteomes" id="UP000324611">
    <property type="component" value="Unassembled WGS sequence"/>
</dbReference>
<name>A0A5B2W2M4_9BACT</name>
<dbReference type="EMBL" id="VUOC01000001">
    <property type="protein sequence ID" value="KAA2245334.1"/>
    <property type="molecule type" value="Genomic_DNA"/>
</dbReference>
<sequence length="248" mass="30927">MDKQHRNYYDYLQSSRISNERTRERRRREHHDKQLLKVKRDMYRLRDARRNQEWVALQPPIMRGYLRHFVLRADVAASKQAAFYQGILDRINTEQHSYRKDFRVKKKRWGKKTWKIREQQLQRPLDREFRRMNFTAAEAALFEERETPEHKRKYHGATYVFREPWRFTLRVRPNMITKMQLLDEQVESDLKRLENYVERNGLRPRLDRIMYKPATWYRRDLEPKAKEVYKHLPLQVLLNNEWFNRHEL</sequence>
<protein>
    <submittedName>
        <fullName evidence="1">Uncharacterized protein</fullName>
    </submittedName>
</protein>
<reference evidence="1 2" key="1">
    <citation type="submission" date="2019-09" db="EMBL/GenBank/DDBJ databases">
        <title>Chitinophaga ginsengihumi sp. nov., isolated from soil of ginseng rhizosphere.</title>
        <authorList>
            <person name="Lee J."/>
        </authorList>
    </citation>
    <scope>NUCLEOTIDE SEQUENCE [LARGE SCALE GENOMIC DNA]</scope>
    <source>
        <strain evidence="1 2">BN140078</strain>
    </source>
</reference>
<organism evidence="1 2">
    <name type="scientific">Chitinophaga agrisoli</name>
    <dbReference type="NCBI Taxonomy" id="2607653"/>
    <lineage>
        <taxon>Bacteria</taxon>
        <taxon>Pseudomonadati</taxon>
        <taxon>Bacteroidota</taxon>
        <taxon>Chitinophagia</taxon>
        <taxon>Chitinophagales</taxon>
        <taxon>Chitinophagaceae</taxon>
        <taxon>Chitinophaga</taxon>
    </lineage>
</organism>
<comment type="caution">
    <text evidence="1">The sequence shown here is derived from an EMBL/GenBank/DDBJ whole genome shotgun (WGS) entry which is preliminary data.</text>
</comment>
<keyword evidence="2" id="KW-1185">Reference proteome</keyword>
<accession>A0A5B2W2M4</accession>
<evidence type="ECO:0000313" key="1">
    <source>
        <dbReference type="EMBL" id="KAA2245334.1"/>
    </source>
</evidence>